<keyword evidence="2" id="KW-0732">Signal</keyword>
<dbReference type="EMBL" id="ML121550">
    <property type="protein sequence ID" value="RPB22738.1"/>
    <property type="molecule type" value="Genomic_DNA"/>
</dbReference>
<gene>
    <name evidence="3" type="ORF">L211DRAFT_839454</name>
</gene>
<evidence type="ECO:0000256" key="2">
    <source>
        <dbReference type="SAM" id="SignalP"/>
    </source>
</evidence>
<sequence length="74" mass="8118">MLFKSLSLCVCVCVSLTQLSPWWWSEGVRCKSGECTSLSTTLCLEPVTPKRSRFGDSGRDQDAGELGCPAREAF</sequence>
<feature type="signal peptide" evidence="2">
    <location>
        <begin position="1"/>
        <end position="27"/>
    </location>
</feature>
<organism evidence="3 4">
    <name type="scientific">Terfezia boudieri ATCC MYA-4762</name>
    <dbReference type="NCBI Taxonomy" id="1051890"/>
    <lineage>
        <taxon>Eukaryota</taxon>
        <taxon>Fungi</taxon>
        <taxon>Dikarya</taxon>
        <taxon>Ascomycota</taxon>
        <taxon>Pezizomycotina</taxon>
        <taxon>Pezizomycetes</taxon>
        <taxon>Pezizales</taxon>
        <taxon>Pezizaceae</taxon>
        <taxon>Terfezia</taxon>
    </lineage>
</organism>
<evidence type="ECO:0000256" key="1">
    <source>
        <dbReference type="SAM" id="MobiDB-lite"/>
    </source>
</evidence>
<reference evidence="3 4" key="1">
    <citation type="journal article" date="2018" name="Nat. Ecol. Evol.">
        <title>Pezizomycetes genomes reveal the molecular basis of ectomycorrhizal truffle lifestyle.</title>
        <authorList>
            <person name="Murat C."/>
            <person name="Payen T."/>
            <person name="Noel B."/>
            <person name="Kuo A."/>
            <person name="Morin E."/>
            <person name="Chen J."/>
            <person name="Kohler A."/>
            <person name="Krizsan K."/>
            <person name="Balestrini R."/>
            <person name="Da Silva C."/>
            <person name="Montanini B."/>
            <person name="Hainaut M."/>
            <person name="Levati E."/>
            <person name="Barry K.W."/>
            <person name="Belfiori B."/>
            <person name="Cichocki N."/>
            <person name="Clum A."/>
            <person name="Dockter R.B."/>
            <person name="Fauchery L."/>
            <person name="Guy J."/>
            <person name="Iotti M."/>
            <person name="Le Tacon F."/>
            <person name="Lindquist E.A."/>
            <person name="Lipzen A."/>
            <person name="Malagnac F."/>
            <person name="Mello A."/>
            <person name="Molinier V."/>
            <person name="Miyauchi S."/>
            <person name="Poulain J."/>
            <person name="Riccioni C."/>
            <person name="Rubini A."/>
            <person name="Sitrit Y."/>
            <person name="Splivallo R."/>
            <person name="Traeger S."/>
            <person name="Wang M."/>
            <person name="Zifcakova L."/>
            <person name="Wipf D."/>
            <person name="Zambonelli A."/>
            <person name="Paolocci F."/>
            <person name="Nowrousian M."/>
            <person name="Ottonello S."/>
            <person name="Baldrian P."/>
            <person name="Spatafora J.W."/>
            <person name="Henrissat B."/>
            <person name="Nagy L.G."/>
            <person name="Aury J.M."/>
            <person name="Wincker P."/>
            <person name="Grigoriev I.V."/>
            <person name="Bonfante P."/>
            <person name="Martin F.M."/>
        </authorList>
    </citation>
    <scope>NUCLEOTIDE SEQUENCE [LARGE SCALE GENOMIC DNA]</scope>
    <source>
        <strain evidence="3 4">ATCC MYA-4762</strain>
    </source>
</reference>
<keyword evidence="4" id="KW-1185">Reference proteome</keyword>
<dbReference type="InParanoid" id="A0A3N4LLW0"/>
<evidence type="ECO:0008006" key="5">
    <source>
        <dbReference type="Google" id="ProtNLM"/>
    </source>
</evidence>
<protein>
    <recommendedName>
        <fullName evidence="5">Secreted protein</fullName>
    </recommendedName>
</protein>
<dbReference type="Proteomes" id="UP000267821">
    <property type="component" value="Unassembled WGS sequence"/>
</dbReference>
<evidence type="ECO:0000313" key="3">
    <source>
        <dbReference type="EMBL" id="RPB22738.1"/>
    </source>
</evidence>
<dbReference type="AlphaFoldDB" id="A0A3N4LLW0"/>
<feature type="chain" id="PRO_5018049087" description="Secreted protein" evidence="2">
    <location>
        <begin position="28"/>
        <end position="74"/>
    </location>
</feature>
<evidence type="ECO:0000313" key="4">
    <source>
        <dbReference type="Proteomes" id="UP000267821"/>
    </source>
</evidence>
<proteinExistence type="predicted"/>
<name>A0A3N4LLW0_9PEZI</name>
<feature type="region of interest" description="Disordered" evidence="1">
    <location>
        <begin position="53"/>
        <end position="74"/>
    </location>
</feature>
<feature type="compositionally biased region" description="Basic and acidic residues" evidence="1">
    <location>
        <begin position="53"/>
        <end position="62"/>
    </location>
</feature>
<accession>A0A3N4LLW0</accession>